<dbReference type="OrthoDB" id="9776898at2"/>
<dbReference type="InterPro" id="IPR016181">
    <property type="entry name" value="Acyl_CoA_acyltransferase"/>
</dbReference>
<dbReference type="EMBL" id="NJGG01000001">
    <property type="protein sequence ID" value="OXL16467.1"/>
    <property type="molecule type" value="Genomic_DNA"/>
</dbReference>
<dbReference type="AlphaFoldDB" id="A0A229FWT3"/>
<dbReference type="Pfam" id="PF04339">
    <property type="entry name" value="FemAB_like"/>
    <property type="match status" value="1"/>
</dbReference>
<gene>
    <name evidence="1" type="ORF">AOC33_05280</name>
</gene>
<dbReference type="RefSeq" id="WP_089515493.1">
    <property type="nucleotide sequence ID" value="NZ_NJGG01000001.1"/>
</dbReference>
<dbReference type="GO" id="GO:0016740">
    <property type="term" value="F:transferase activity"/>
    <property type="evidence" value="ECO:0007669"/>
    <property type="project" value="UniProtKB-KW"/>
</dbReference>
<dbReference type="PANTHER" id="PTHR47017">
    <property type="entry name" value="ACYL-COA"/>
    <property type="match status" value="1"/>
</dbReference>
<name>A0A229FWT3_9BURK</name>
<dbReference type="Gene3D" id="3.40.630.30">
    <property type="match status" value="1"/>
</dbReference>
<dbReference type="Proteomes" id="UP000215188">
    <property type="component" value="Unassembled WGS sequence"/>
</dbReference>
<accession>A0A229FWT3</accession>
<protein>
    <submittedName>
        <fullName evidence="1">GNAT family N-acetyltransferase</fullName>
    </submittedName>
</protein>
<proteinExistence type="predicted"/>
<dbReference type="PANTHER" id="PTHR47017:SF1">
    <property type="entry name" value="ACYL-COA"/>
    <property type="match status" value="1"/>
</dbReference>
<evidence type="ECO:0000313" key="1">
    <source>
        <dbReference type="EMBL" id="OXL16467.1"/>
    </source>
</evidence>
<organism evidence="1 2">
    <name type="scientific">Polynucleobacter cosmopolitanus</name>
    <dbReference type="NCBI Taxonomy" id="351345"/>
    <lineage>
        <taxon>Bacteria</taxon>
        <taxon>Pseudomonadati</taxon>
        <taxon>Pseudomonadota</taxon>
        <taxon>Betaproteobacteria</taxon>
        <taxon>Burkholderiales</taxon>
        <taxon>Burkholderiaceae</taxon>
        <taxon>Polynucleobacter</taxon>
    </lineage>
</organism>
<keyword evidence="1" id="KW-0808">Transferase</keyword>
<evidence type="ECO:0000313" key="2">
    <source>
        <dbReference type="Proteomes" id="UP000215188"/>
    </source>
</evidence>
<reference evidence="1 2" key="1">
    <citation type="submission" date="2017-06" db="EMBL/GenBank/DDBJ databases">
        <title>Reclassification of a Polynucleobacter cosmopolitanus strain isolated from tropical Lake Victoria as Polynucleobacter victoriensis comb. nov.</title>
        <authorList>
            <person name="Hahn M.W."/>
        </authorList>
    </citation>
    <scope>NUCLEOTIDE SEQUENCE [LARGE SCALE GENOMIC DNA]</scope>
    <source>
        <strain evidence="1 2">MWH-MoIso2</strain>
    </source>
</reference>
<dbReference type="InterPro" id="IPR007434">
    <property type="entry name" value="FemAB-like"/>
</dbReference>
<comment type="caution">
    <text evidence="1">The sequence shown here is derived from an EMBL/GenBank/DDBJ whole genome shotgun (WGS) entry which is preliminary data.</text>
</comment>
<sequence>MSANNSFECRILNSIHLVSKEGWNHLLGKDPTPFLRHEFLSALEDCACVGGNTGWQIAHLAIYASDHENPIGLMPLYLKSHSYGEYVFDWSWAEAYQQHGLSYYPKALCAIPFTPVRGARLLVGEGKESDAIRIQLIEQLKQLLIQNEISSAHVLFAEQNTQELLLKQGFMARDAIQFHWQNHAYQNMEEFLSQLNMKRRKNIRSERSQVQKAGISFRHIDGPDATKEDWAFFYRCYANTYYEHRSSPYLSESFFQMLAQTMPENLHLIVAHRNEQAIAASLLFVDRSGQTKTAYGRYWGALEYVPCLHFETAYYQAIEYCISHGIDVFEGGAQGQHKMARGFMPVKMQSAHWIKDPEFSKAVERFLIRESGGIENYIDELAEHSPLKASSVTL</sequence>
<keyword evidence="2" id="KW-1185">Reference proteome</keyword>
<dbReference type="SUPFAM" id="SSF55729">
    <property type="entry name" value="Acyl-CoA N-acyltransferases (Nat)"/>
    <property type="match status" value="1"/>
</dbReference>